<evidence type="ECO:0000256" key="5">
    <source>
        <dbReference type="ARBA" id="ARBA00022989"/>
    </source>
</evidence>
<protein>
    <submittedName>
        <fullName evidence="10">ABCA1 protein</fullName>
    </submittedName>
</protein>
<comment type="caution">
    <text evidence="10">The sequence shown here is derived from an EMBL/GenBank/DDBJ whole genome shotgun (WGS) entry which is preliminary data.</text>
</comment>
<evidence type="ECO:0000256" key="4">
    <source>
        <dbReference type="ARBA" id="ARBA00022737"/>
    </source>
</evidence>
<accession>A0A812GER7</accession>
<evidence type="ECO:0000313" key="10">
    <source>
        <dbReference type="EMBL" id="CAE6916206.1"/>
    </source>
</evidence>
<feature type="transmembrane region" description="Helical" evidence="8">
    <location>
        <begin position="14"/>
        <end position="36"/>
    </location>
</feature>
<feature type="domain" description="ABC-2 type transporter transmembrane" evidence="9">
    <location>
        <begin position="10"/>
        <end position="143"/>
    </location>
</feature>
<dbReference type="Pfam" id="PF12698">
    <property type="entry name" value="ABC2_membrane_3"/>
    <property type="match status" value="1"/>
</dbReference>
<gene>
    <name evidence="10" type="primary">ABCA1</name>
    <name evidence="10" type="ORF">SNAT2548_LOCUS286</name>
</gene>
<dbReference type="InterPro" id="IPR026082">
    <property type="entry name" value="ABCA"/>
</dbReference>
<dbReference type="InterPro" id="IPR013525">
    <property type="entry name" value="ABC2_TM"/>
</dbReference>
<feature type="transmembrane region" description="Helical" evidence="8">
    <location>
        <begin position="332"/>
        <end position="352"/>
    </location>
</feature>
<keyword evidence="3 8" id="KW-0812">Transmembrane</keyword>
<dbReference type="OrthoDB" id="163043at2759"/>
<keyword evidence="4" id="KW-0677">Repeat</keyword>
<dbReference type="EMBL" id="CAJNDS010000012">
    <property type="protein sequence ID" value="CAE6916206.1"/>
    <property type="molecule type" value="Genomic_DNA"/>
</dbReference>
<reference evidence="10" key="1">
    <citation type="submission" date="2021-02" db="EMBL/GenBank/DDBJ databases">
        <authorList>
            <person name="Dougan E. K."/>
            <person name="Rhodes N."/>
            <person name="Thang M."/>
            <person name="Chan C."/>
        </authorList>
    </citation>
    <scope>NUCLEOTIDE SEQUENCE</scope>
</reference>
<dbReference type="PANTHER" id="PTHR19229:SF36">
    <property type="entry name" value="ATP-BINDING CASSETTE SUB-FAMILY A MEMBER 2"/>
    <property type="match status" value="1"/>
</dbReference>
<dbReference type="GO" id="GO:0005319">
    <property type="term" value="F:lipid transporter activity"/>
    <property type="evidence" value="ECO:0007669"/>
    <property type="project" value="TreeGrafter"/>
</dbReference>
<evidence type="ECO:0000256" key="2">
    <source>
        <dbReference type="ARBA" id="ARBA00022448"/>
    </source>
</evidence>
<evidence type="ECO:0000256" key="3">
    <source>
        <dbReference type="ARBA" id="ARBA00022692"/>
    </source>
</evidence>
<dbReference type="InterPro" id="IPR027359">
    <property type="entry name" value="Volt_channel_dom_sf"/>
</dbReference>
<evidence type="ECO:0000256" key="6">
    <source>
        <dbReference type="ARBA" id="ARBA00023136"/>
    </source>
</evidence>
<dbReference type="PANTHER" id="PTHR19229">
    <property type="entry name" value="ATP-BINDING CASSETTE TRANSPORTER SUBFAMILY A ABCA"/>
    <property type="match status" value="1"/>
</dbReference>
<sequence length="452" mass="49730">MPCPGIDAFVDNGAFWASFVVFAGYGLAIAPFSYLLSFLFSKHTSAQILSLVVNFLTGLLLMLTSYILNLIESTKDVNASLMWIYRLFPGFCLGHGLFEICTNSVISEQLGVEDIHLLGWGVAGKDALFLYLLAPIYFALAVLVDVVAHSPLAAWSRHLDPVGNEVPAEEDEDVANERRRVSESDADVVRLLGLRKVYRTPEGHPKVAVHSLSYGLPKVRAGLRFAEEHGGMGQAMNGRDGWDEPQAGKMPNVPDHGSSEDEGHPHVAEVSDTHILKEVYHDNAKYKNKLSKMIRDYDLRFGGKAAEIQAALKVDPNTFTGTRLALHRWISWWGFDTLIGVVILGNSVVIGFESSVRAEMPLGCTGDCLCQNQLDPTLTCTGVPLWIILADYGFYAVYLTEFILRLGVYGVFVLKSHWVKFDGFLVCASTLDIIVGLVSNSEFLNQVMLVGA</sequence>
<keyword evidence="5 8" id="KW-1133">Transmembrane helix</keyword>
<evidence type="ECO:0000256" key="8">
    <source>
        <dbReference type="SAM" id="Phobius"/>
    </source>
</evidence>
<evidence type="ECO:0000256" key="1">
    <source>
        <dbReference type="ARBA" id="ARBA00004141"/>
    </source>
</evidence>
<feature type="transmembrane region" description="Helical" evidence="8">
    <location>
        <begin position="128"/>
        <end position="148"/>
    </location>
</feature>
<dbReference type="GO" id="GO:0140359">
    <property type="term" value="F:ABC-type transporter activity"/>
    <property type="evidence" value="ECO:0007669"/>
    <property type="project" value="InterPro"/>
</dbReference>
<feature type="region of interest" description="Disordered" evidence="7">
    <location>
        <begin position="239"/>
        <end position="265"/>
    </location>
</feature>
<comment type="subcellular location">
    <subcellularLocation>
        <location evidence="1">Membrane</location>
        <topology evidence="1">Multi-pass membrane protein</topology>
    </subcellularLocation>
</comment>
<dbReference type="GO" id="GO:0016020">
    <property type="term" value="C:membrane"/>
    <property type="evidence" value="ECO:0007669"/>
    <property type="project" value="UniProtKB-SubCell"/>
</dbReference>
<keyword evidence="2" id="KW-0813">Transport</keyword>
<evidence type="ECO:0000313" key="11">
    <source>
        <dbReference type="Proteomes" id="UP000604046"/>
    </source>
</evidence>
<dbReference type="Gene3D" id="1.20.120.350">
    <property type="entry name" value="Voltage-gated potassium channels. Chain C"/>
    <property type="match status" value="1"/>
</dbReference>
<proteinExistence type="predicted"/>
<dbReference type="Proteomes" id="UP000604046">
    <property type="component" value="Unassembled WGS sequence"/>
</dbReference>
<keyword evidence="11" id="KW-1185">Reference proteome</keyword>
<feature type="transmembrane region" description="Helical" evidence="8">
    <location>
        <begin position="48"/>
        <end position="68"/>
    </location>
</feature>
<organism evidence="10 11">
    <name type="scientific">Symbiodinium natans</name>
    <dbReference type="NCBI Taxonomy" id="878477"/>
    <lineage>
        <taxon>Eukaryota</taxon>
        <taxon>Sar</taxon>
        <taxon>Alveolata</taxon>
        <taxon>Dinophyceae</taxon>
        <taxon>Suessiales</taxon>
        <taxon>Symbiodiniaceae</taxon>
        <taxon>Symbiodinium</taxon>
    </lineage>
</organism>
<feature type="transmembrane region" description="Helical" evidence="8">
    <location>
        <begin position="392"/>
        <end position="414"/>
    </location>
</feature>
<evidence type="ECO:0000259" key="9">
    <source>
        <dbReference type="Pfam" id="PF12698"/>
    </source>
</evidence>
<keyword evidence="6 8" id="KW-0472">Membrane</keyword>
<dbReference type="AlphaFoldDB" id="A0A812GER7"/>
<name>A0A812GER7_9DINO</name>
<evidence type="ECO:0000256" key="7">
    <source>
        <dbReference type="SAM" id="MobiDB-lite"/>
    </source>
</evidence>